<name>A0A135UGJ4_9PEZI</name>
<organism evidence="1 2">
    <name type="scientific">Colletotrichum salicis</name>
    <dbReference type="NCBI Taxonomy" id="1209931"/>
    <lineage>
        <taxon>Eukaryota</taxon>
        <taxon>Fungi</taxon>
        <taxon>Dikarya</taxon>
        <taxon>Ascomycota</taxon>
        <taxon>Pezizomycotina</taxon>
        <taxon>Sordariomycetes</taxon>
        <taxon>Hypocreomycetidae</taxon>
        <taxon>Glomerellales</taxon>
        <taxon>Glomerellaceae</taxon>
        <taxon>Colletotrichum</taxon>
        <taxon>Colletotrichum acutatum species complex</taxon>
    </lineage>
</organism>
<accession>A0A135UGJ4</accession>
<reference evidence="1 2" key="1">
    <citation type="submission" date="2014-02" db="EMBL/GenBank/DDBJ databases">
        <title>The genome sequence of Colletotrichum salicis CBS 607.94.</title>
        <authorList>
            <person name="Baroncelli R."/>
            <person name="Thon M.R."/>
        </authorList>
    </citation>
    <scope>NUCLEOTIDE SEQUENCE [LARGE SCALE GENOMIC DNA]</scope>
    <source>
        <strain evidence="1 2">CBS 607.94</strain>
    </source>
</reference>
<comment type="caution">
    <text evidence="1">The sequence shown here is derived from an EMBL/GenBank/DDBJ whole genome shotgun (WGS) entry which is preliminary data.</text>
</comment>
<sequence>MGTVSASSERAGRPFLNNTSSRVHPYSVPFSANQLSAIDADRRSFCLSNVLKPQIRTIEVVAEPSQYRPYQCHAGNLISAVPDTAAPLARGCMQSVTVADRVLIAQLEA</sequence>
<evidence type="ECO:0000313" key="2">
    <source>
        <dbReference type="Proteomes" id="UP000070121"/>
    </source>
</evidence>
<keyword evidence="2" id="KW-1185">Reference proteome</keyword>
<dbReference type="EMBL" id="JFFI01001492">
    <property type="protein sequence ID" value="KXH59523.1"/>
    <property type="molecule type" value="Genomic_DNA"/>
</dbReference>
<evidence type="ECO:0000313" key="1">
    <source>
        <dbReference type="EMBL" id="KXH59523.1"/>
    </source>
</evidence>
<dbReference type="Proteomes" id="UP000070121">
    <property type="component" value="Unassembled WGS sequence"/>
</dbReference>
<gene>
    <name evidence="1" type="ORF">CSAL01_11206</name>
</gene>
<proteinExistence type="predicted"/>
<dbReference type="AlphaFoldDB" id="A0A135UGJ4"/>
<protein>
    <submittedName>
        <fullName evidence="1">Uncharacterized protein</fullName>
    </submittedName>
</protein>